<evidence type="ECO:0000313" key="3">
    <source>
        <dbReference type="Proteomes" id="UP000246702"/>
    </source>
</evidence>
<evidence type="ECO:0000256" key="1">
    <source>
        <dbReference type="SAM" id="MobiDB-lite"/>
    </source>
</evidence>
<comment type="caution">
    <text evidence="2">The sequence shown here is derived from an EMBL/GenBank/DDBJ whole genome shotgun (WGS) entry which is preliminary data.</text>
</comment>
<name>A0A317V2N8_9EURO</name>
<dbReference type="OrthoDB" id="3266505at2759"/>
<accession>A0A317V2N8</accession>
<dbReference type="AlphaFoldDB" id="A0A317V2N8"/>
<evidence type="ECO:0000313" key="2">
    <source>
        <dbReference type="EMBL" id="PWY67097.1"/>
    </source>
</evidence>
<protein>
    <submittedName>
        <fullName evidence="2">Uncharacterized protein</fullName>
    </submittedName>
</protein>
<keyword evidence="3" id="KW-1185">Reference proteome</keyword>
<gene>
    <name evidence="2" type="ORF">BO94DRAFT_591007</name>
</gene>
<proteinExistence type="predicted"/>
<dbReference type="Proteomes" id="UP000246702">
    <property type="component" value="Unassembled WGS sequence"/>
</dbReference>
<feature type="region of interest" description="Disordered" evidence="1">
    <location>
        <begin position="1"/>
        <end position="22"/>
    </location>
</feature>
<organism evidence="2 3">
    <name type="scientific">Aspergillus sclerotioniger CBS 115572</name>
    <dbReference type="NCBI Taxonomy" id="1450535"/>
    <lineage>
        <taxon>Eukaryota</taxon>
        <taxon>Fungi</taxon>
        <taxon>Dikarya</taxon>
        <taxon>Ascomycota</taxon>
        <taxon>Pezizomycotina</taxon>
        <taxon>Eurotiomycetes</taxon>
        <taxon>Eurotiomycetidae</taxon>
        <taxon>Eurotiales</taxon>
        <taxon>Aspergillaceae</taxon>
        <taxon>Aspergillus</taxon>
        <taxon>Aspergillus subgen. Circumdati</taxon>
    </lineage>
</organism>
<dbReference type="RefSeq" id="XP_025461819.1">
    <property type="nucleotide sequence ID" value="XM_025616078.1"/>
</dbReference>
<reference evidence="2 3" key="1">
    <citation type="submission" date="2016-12" db="EMBL/GenBank/DDBJ databases">
        <title>The genomes of Aspergillus section Nigri reveals drivers in fungal speciation.</title>
        <authorList>
            <consortium name="DOE Joint Genome Institute"/>
            <person name="Vesth T.C."/>
            <person name="Nybo J."/>
            <person name="Theobald S."/>
            <person name="Brandl J."/>
            <person name="Frisvad J.C."/>
            <person name="Nielsen K.F."/>
            <person name="Lyhne E.K."/>
            <person name="Kogle M.E."/>
            <person name="Kuo A."/>
            <person name="Riley R."/>
            <person name="Clum A."/>
            <person name="Nolan M."/>
            <person name="Lipzen A."/>
            <person name="Salamov A."/>
            <person name="Henrissat B."/>
            <person name="Wiebenga A."/>
            <person name="De Vries R.P."/>
            <person name="Grigoriev I.V."/>
            <person name="Mortensen U.H."/>
            <person name="Andersen M.R."/>
            <person name="Baker S.E."/>
        </authorList>
    </citation>
    <scope>NUCLEOTIDE SEQUENCE [LARGE SCALE GENOMIC DNA]</scope>
    <source>
        <strain evidence="2 3">CBS 115572</strain>
    </source>
</reference>
<dbReference type="GeneID" id="37118221"/>
<dbReference type="EMBL" id="MSFK01000049">
    <property type="protein sequence ID" value="PWY67097.1"/>
    <property type="molecule type" value="Genomic_DNA"/>
</dbReference>
<feature type="compositionally biased region" description="Polar residues" evidence="1">
    <location>
        <begin position="10"/>
        <end position="22"/>
    </location>
</feature>
<sequence length="64" mass="6730">MPALGRNVGCSMSQSSTDNEHSLGSLSFIDLRSLVSERQPSALFAADTVAGAWGMQYGPTQLAL</sequence>